<accession>A0A9X1K009</accession>
<dbReference type="AlphaFoldDB" id="A0A9X1K009"/>
<comment type="caution">
    <text evidence="1">The sequence shown here is derived from an EMBL/GenBank/DDBJ whole genome shotgun (WGS) entry which is preliminary data.</text>
</comment>
<evidence type="ECO:0008006" key="3">
    <source>
        <dbReference type="Google" id="ProtNLM"/>
    </source>
</evidence>
<reference evidence="1" key="1">
    <citation type="submission" date="2021-07" db="EMBL/GenBank/DDBJ databases">
        <title>Aureisphaera sp. CAU 1614 isolated from sea sediment.</title>
        <authorList>
            <person name="Kim W."/>
        </authorList>
    </citation>
    <scope>NUCLEOTIDE SEQUENCE</scope>
    <source>
        <strain evidence="1">CAU 1614</strain>
    </source>
</reference>
<evidence type="ECO:0000313" key="2">
    <source>
        <dbReference type="Proteomes" id="UP001138686"/>
    </source>
</evidence>
<dbReference type="RefSeq" id="WP_219052352.1">
    <property type="nucleotide sequence ID" value="NZ_JAHWDP010000003.1"/>
</dbReference>
<name>A0A9X1K009_9FLAO</name>
<evidence type="ECO:0000313" key="1">
    <source>
        <dbReference type="EMBL" id="MBW2937906.1"/>
    </source>
</evidence>
<gene>
    <name evidence="1" type="ORF">KXJ69_07295</name>
</gene>
<organism evidence="1 2">
    <name type="scientific">Halomarinibacterium sedimenti</name>
    <dbReference type="NCBI Taxonomy" id="2857106"/>
    <lineage>
        <taxon>Bacteria</taxon>
        <taxon>Pseudomonadati</taxon>
        <taxon>Bacteroidota</taxon>
        <taxon>Flavobacteriia</taxon>
        <taxon>Flavobacteriales</taxon>
        <taxon>Flavobacteriaceae</taxon>
        <taxon>Halomarinibacterium</taxon>
    </lineage>
</organism>
<dbReference type="EMBL" id="JAHWDP010000003">
    <property type="protein sequence ID" value="MBW2937906.1"/>
    <property type="molecule type" value="Genomic_DNA"/>
</dbReference>
<proteinExistence type="predicted"/>
<keyword evidence="2" id="KW-1185">Reference proteome</keyword>
<protein>
    <recommendedName>
        <fullName evidence="3">STAS/SEC14 domain-containing protein</fullName>
    </recommendedName>
</protein>
<sequence>MKKLYKLKFGEVHIHDFYVMAIIAEGVIIDKKNSDTIIELAVKHFPNDSFGYITHRIHSYSVDPTVYKDVAEIKNLVGFAIVTGNSKGLKNSDFEQFFIKKPSKAFKELDEAIRWVKELIEN</sequence>
<dbReference type="Proteomes" id="UP001138686">
    <property type="component" value="Unassembled WGS sequence"/>
</dbReference>